<sequence>MSNKIAISTEQAPSPAGPYSQGIIANGFVFVAGQRPQDPATGLMGDDIREQTRQCIKNIEAILKQAGSSLQHIVRSNVYLSDIANFAAMNEVYGSMMPQPYPTRTTIGTQLRNILVEIEVIEILGDDIKVI</sequence>
<dbReference type="Pfam" id="PF01042">
    <property type="entry name" value="Ribonuc_L-PSP"/>
    <property type="match status" value="1"/>
</dbReference>
<dbReference type="CDD" id="cd00448">
    <property type="entry name" value="YjgF_YER057c_UK114_family"/>
    <property type="match status" value="1"/>
</dbReference>
<dbReference type="InterPro" id="IPR006056">
    <property type="entry name" value="RidA"/>
</dbReference>
<dbReference type="Gene3D" id="3.30.1330.40">
    <property type="entry name" value="RutC-like"/>
    <property type="match status" value="1"/>
</dbReference>
<dbReference type="GO" id="GO:0005829">
    <property type="term" value="C:cytosol"/>
    <property type="evidence" value="ECO:0007669"/>
    <property type="project" value="TreeGrafter"/>
</dbReference>
<comment type="similarity">
    <text evidence="1">Belongs to the RutC family.</text>
</comment>
<dbReference type="InterPro" id="IPR006175">
    <property type="entry name" value="YjgF/YER057c/UK114"/>
</dbReference>
<evidence type="ECO:0000256" key="1">
    <source>
        <dbReference type="ARBA" id="ARBA00010552"/>
    </source>
</evidence>
<dbReference type="EC" id="3.5.99.10" evidence="2"/>
<keyword evidence="2" id="KW-0378">Hydrolase</keyword>
<dbReference type="NCBIfam" id="TIGR00004">
    <property type="entry name" value="Rid family detoxifying hydrolase"/>
    <property type="match status" value="1"/>
</dbReference>
<name>A0A645CD66_9ZZZZ</name>
<dbReference type="GO" id="GO:0120241">
    <property type="term" value="F:2-iminobutanoate/2-iminopropanoate deaminase"/>
    <property type="evidence" value="ECO:0007669"/>
    <property type="project" value="UniProtKB-EC"/>
</dbReference>
<dbReference type="InterPro" id="IPR035959">
    <property type="entry name" value="RutC-like_sf"/>
</dbReference>
<dbReference type="PANTHER" id="PTHR11803:SF39">
    <property type="entry name" value="2-IMINOBUTANOATE_2-IMINOPROPANOATE DEAMINASE"/>
    <property type="match status" value="1"/>
</dbReference>
<organism evidence="2">
    <name type="scientific">bioreactor metagenome</name>
    <dbReference type="NCBI Taxonomy" id="1076179"/>
    <lineage>
        <taxon>unclassified sequences</taxon>
        <taxon>metagenomes</taxon>
        <taxon>ecological metagenomes</taxon>
    </lineage>
</organism>
<dbReference type="FunFam" id="3.30.1330.40:FF:000001">
    <property type="entry name" value="L-PSP family endoribonuclease"/>
    <property type="match status" value="1"/>
</dbReference>
<accession>A0A645CD66</accession>
<proteinExistence type="inferred from homology"/>
<comment type="caution">
    <text evidence="2">The sequence shown here is derived from an EMBL/GenBank/DDBJ whole genome shotgun (WGS) entry which is preliminary data.</text>
</comment>
<reference evidence="2" key="1">
    <citation type="submission" date="2019-08" db="EMBL/GenBank/DDBJ databases">
        <authorList>
            <person name="Kucharzyk K."/>
            <person name="Murdoch R.W."/>
            <person name="Higgins S."/>
            <person name="Loffler F."/>
        </authorList>
    </citation>
    <scope>NUCLEOTIDE SEQUENCE</scope>
</reference>
<protein>
    <submittedName>
        <fullName evidence="2">2-iminobutanoate/2-iminopropanoate deaminase</fullName>
        <ecNumber evidence="2">3.5.99.10</ecNumber>
    </submittedName>
</protein>
<dbReference type="AlphaFoldDB" id="A0A645CD66"/>
<dbReference type="PANTHER" id="PTHR11803">
    <property type="entry name" value="2-IMINOBUTANOATE/2-IMINOPROPANOATE DEAMINASE RIDA"/>
    <property type="match status" value="1"/>
</dbReference>
<dbReference type="EMBL" id="VSSQ01026240">
    <property type="protein sequence ID" value="MPM74865.1"/>
    <property type="molecule type" value="Genomic_DNA"/>
</dbReference>
<gene>
    <name evidence="2" type="primary">yabJ_36</name>
    <name evidence="2" type="ORF">SDC9_121854</name>
</gene>
<evidence type="ECO:0000313" key="2">
    <source>
        <dbReference type="EMBL" id="MPM74865.1"/>
    </source>
</evidence>
<dbReference type="SUPFAM" id="SSF55298">
    <property type="entry name" value="YjgF-like"/>
    <property type="match status" value="1"/>
</dbReference>